<evidence type="ECO:0000256" key="1">
    <source>
        <dbReference type="SAM" id="Phobius"/>
    </source>
</evidence>
<dbReference type="OrthoDB" id="5975450at2"/>
<name>A0A562L4R8_9GAMM</name>
<gene>
    <name evidence="2" type="ORF">IP90_01757</name>
</gene>
<dbReference type="EMBL" id="VLKN01000004">
    <property type="protein sequence ID" value="TWI02660.1"/>
    <property type="molecule type" value="Genomic_DNA"/>
</dbReference>
<sequence length="139" mass="14632">MDHPTPNARPGHGLALLLLLIGSAGFAALWVLLALYSNRPLGWMAVLAAVDAALMLRLGGMRRGWGRALLATVATMAIVALANWGIAGGQIGAPMGLLPWESLQKLGLSYAWTLVQLANGAVEWAWIAASLLLAAWLGR</sequence>
<evidence type="ECO:0000313" key="3">
    <source>
        <dbReference type="Proteomes" id="UP000315167"/>
    </source>
</evidence>
<dbReference type="AlphaFoldDB" id="A0A562L4R8"/>
<keyword evidence="1" id="KW-0472">Membrane</keyword>
<keyword evidence="3" id="KW-1185">Reference proteome</keyword>
<feature type="transmembrane region" description="Helical" evidence="1">
    <location>
        <begin position="41"/>
        <end position="58"/>
    </location>
</feature>
<comment type="caution">
    <text evidence="2">The sequence shown here is derived from an EMBL/GenBank/DDBJ whole genome shotgun (WGS) entry which is preliminary data.</text>
</comment>
<dbReference type="Proteomes" id="UP000315167">
    <property type="component" value="Unassembled WGS sequence"/>
</dbReference>
<organism evidence="2 3">
    <name type="scientific">Luteimonas cucumeris</name>
    <dbReference type="NCBI Taxonomy" id="985012"/>
    <lineage>
        <taxon>Bacteria</taxon>
        <taxon>Pseudomonadati</taxon>
        <taxon>Pseudomonadota</taxon>
        <taxon>Gammaproteobacteria</taxon>
        <taxon>Lysobacterales</taxon>
        <taxon>Lysobacteraceae</taxon>
        <taxon>Luteimonas</taxon>
    </lineage>
</organism>
<keyword evidence="1" id="KW-1133">Transmembrane helix</keyword>
<protein>
    <recommendedName>
        <fullName evidence="4">Transmembrane protein</fullName>
    </recommendedName>
</protein>
<feature type="transmembrane region" description="Helical" evidence="1">
    <location>
        <begin position="12"/>
        <end position="35"/>
    </location>
</feature>
<proteinExistence type="predicted"/>
<accession>A0A562L4R8</accession>
<dbReference type="RefSeq" id="WP_144899266.1">
    <property type="nucleotide sequence ID" value="NZ_VLKN01000004.1"/>
</dbReference>
<reference evidence="2 3" key="1">
    <citation type="journal article" date="2015" name="Stand. Genomic Sci.">
        <title>Genomic Encyclopedia of Bacterial and Archaeal Type Strains, Phase III: the genomes of soil and plant-associated and newly described type strains.</title>
        <authorList>
            <person name="Whitman W.B."/>
            <person name="Woyke T."/>
            <person name="Klenk H.P."/>
            <person name="Zhou Y."/>
            <person name="Lilburn T.G."/>
            <person name="Beck B.J."/>
            <person name="De Vos P."/>
            <person name="Vandamme P."/>
            <person name="Eisen J.A."/>
            <person name="Garrity G."/>
            <person name="Hugenholtz P."/>
            <person name="Kyrpides N.C."/>
        </authorList>
    </citation>
    <scope>NUCLEOTIDE SEQUENCE [LARGE SCALE GENOMIC DNA]</scope>
    <source>
        <strain evidence="2 3">CGMCC 1.10821</strain>
    </source>
</reference>
<feature type="transmembrane region" description="Helical" evidence="1">
    <location>
        <begin position="70"/>
        <end position="91"/>
    </location>
</feature>
<evidence type="ECO:0008006" key="4">
    <source>
        <dbReference type="Google" id="ProtNLM"/>
    </source>
</evidence>
<evidence type="ECO:0000313" key="2">
    <source>
        <dbReference type="EMBL" id="TWI02660.1"/>
    </source>
</evidence>
<feature type="transmembrane region" description="Helical" evidence="1">
    <location>
        <begin position="111"/>
        <end position="137"/>
    </location>
</feature>
<keyword evidence="1" id="KW-0812">Transmembrane</keyword>